<organism evidence="9 10">
    <name type="scientific">Lysinibacillus capsici</name>
    <dbReference type="NCBI Taxonomy" id="2115968"/>
    <lineage>
        <taxon>Bacteria</taxon>
        <taxon>Bacillati</taxon>
        <taxon>Bacillota</taxon>
        <taxon>Bacilli</taxon>
        <taxon>Bacillales</taxon>
        <taxon>Bacillaceae</taxon>
        <taxon>Lysinibacillus</taxon>
    </lineage>
</organism>
<dbReference type="PANTHER" id="PTHR30429:SF0">
    <property type="entry name" value="METHIONINE-BINDING LIPOPROTEIN METQ"/>
    <property type="match status" value="1"/>
</dbReference>
<evidence type="ECO:0000256" key="8">
    <source>
        <dbReference type="SAM" id="SignalP"/>
    </source>
</evidence>
<dbReference type="Gene3D" id="3.40.190.10">
    <property type="entry name" value="Periplasmic binding protein-like II"/>
    <property type="match status" value="2"/>
</dbReference>
<proteinExistence type="inferred from homology"/>
<dbReference type="AlphaFoldDB" id="A0A2X0XES2"/>
<evidence type="ECO:0000256" key="7">
    <source>
        <dbReference type="PIRSR" id="PIRSR002854-1"/>
    </source>
</evidence>
<dbReference type="Pfam" id="PF03180">
    <property type="entry name" value="Lipoprotein_9"/>
    <property type="match status" value="1"/>
</dbReference>
<feature type="chain" id="PRO_5039559856" description="Lipoprotein" evidence="8">
    <location>
        <begin position="19"/>
        <end position="283"/>
    </location>
</feature>
<feature type="signal peptide" evidence="8">
    <location>
        <begin position="1"/>
        <end position="18"/>
    </location>
</feature>
<dbReference type="STRING" id="1421.A2J09_14360"/>
<dbReference type="GO" id="GO:0016020">
    <property type="term" value="C:membrane"/>
    <property type="evidence" value="ECO:0007669"/>
    <property type="project" value="UniProtKB-SubCell"/>
</dbReference>
<evidence type="ECO:0000256" key="5">
    <source>
        <dbReference type="ARBA" id="ARBA00023288"/>
    </source>
</evidence>
<evidence type="ECO:0000256" key="3">
    <source>
        <dbReference type="ARBA" id="ARBA00023136"/>
    </source>
</evidence>
<dbReference type="PIRSF" id="PIRSF002854">
    <property type="entry name" value="MetQ"/>
    <property type="match status" value="1"/>
</dbReference>
<dbReference type="SUPFAM" id="SSF53850">
    <property type="entry name" value="Periplasmic binding protein-like II"/>
    <property type="match status" value="1"/>
</dbReference>
<name>A0A2X0XES2_9BACI</name>
<evidence type="ECO:0000313" key="10">
    <source>
        <dbReference type="Proteomes" id="UP000251431"/>
    </source>
</evidence>
<comment type="similarity">
    <text evidence="6">Belongs to the nlpA lipoprotein family.</text>
</comment>
<accession>A0A2X0XES2</accession>
<dbReference type="CDD" id="cd13597">
    <property type="entry name" value="PBP2_lipoprotein_Tp32"/>
    <property type="match status" value="1"/>
</dbReference>
<feature type="lipid moiety-binding region" description="S-diacylglycerol cysteine" evidence="7">
    <location>
        <position position="20"/>
    </location>
</feature>
<sequence length="283" mass="31190">MKKLLAGLFLSILVLALAACGTDKKEDEKSASGDQADSKENVTLKVGASNTPHAVILEKAKPILAKEGIDLKIETYTDYVLPNQDLESKDIDANYFQHIPYLELQIKDNGYDFVNAGGVHIEPIGIYSKKYKTLEDLPEGATILLSNSVSDHGRMLSLLEAKGLIKLKEGIDKTAAELKDIEENPKNFKFDANTAPEMLVQMYENDEGDAVLINSNFAIDNGLNPIEDAISLEDKESPYVNIIAVRAGDETKPEIKKLLEVLTSKEIQDFILEEWKGAVVPVK</sequence>
<evidence type="ECO:0000256" key="2">
    <source>
        <dbReference type="ARBA" id="ARBA00022729"/>
    </source>
</evidence>
<comment type="subcellular location">
    <subcellularLocation>
        <location evidence="1">Membrane</location>
        <topology evidence="1">Lipid-anchor</topology>
    </subcellularLocation>
</comment>
<evidence type="ECO:0000313" key="9">
    <source>
        <dbReference type="EMBL" id="SPT96356.1"/>
    </source>
</evidence>
<evidence type="ECO:0000256" key="1">
    <source>
        <dbReference type="ARBA" id="ARBA00004635"/>
    </source>
</evidence>
<protein>
    <recommendedName>
        <fullName evidence="6">Lipoprotein</fullName>
    </recommendedName>
</protein>
<evidence type="ECO:0000256" key="4">
    <source>
        <dbReference type="ARBA" id="ARBA00023139"/>
    </source>
</evidence>
<dbReference type="PANTHER" id="PTHR30429">
    <property type="entry name" value="D-METHIONINE-BINDING LIPOPROTEIN METQ"/>
    <property type="match status" value="1"/>
</dbReference>
<dbReference type="RefSeq" id="WP_112116510.1">
    <property type="nucleotide sequence ID" value="NZ_JARTHO010000009.1"/>
</dbReference>
<dbReference type="EMBL" id="UAQE01000001">
    <property type="protein sequence ID" value="SPT96356.1"/>
    <property type="molecule type" value="Genomic_DNA"/>
</dbReference>
<evidence type="ECO:0000256" key="6">
    <source>
        <dbReference type="PIRNR" id="PIRNR002854"/>
    </source>
</evidence>
<dbReference type="InterPro" id="IPR004872">
    <property type="entry name" value="Lipoprotein_NlpA"/>
</dbReference>
<reference evidence="9 10" key="1">
    <citation type="submission" date="2018-06" db="EMBL/GenBank/DDBJ databases">
        <authorList>
            <consortium name="Pathogen Informatics"/>
            <person name="Doyle S."/>
        </authorList>
    </citation>
    <scope>NUCLEOTIDE SEQUENCE [LARGE SCALE GENOMIC DNA]</scope>
    <source>
        <strain evidence="9 10">NCTC7582</strain>
    </source>
</reference>
<keyword evidence="2 8" id="KW-0732">Signal</keyword>
<keyword evidence="5 6" id="KW-0449">Lipoprotein</keyword>
<keyword evidence="3" id="KW-0472">Membrane</keyword>
<gene>
    <name evidence="9" type="primary">metQ_1</name>
    <name evidence="9" type="ORF">NCTC7582_00475</name>
</gene>
<dbReference type="Proteomes" id="UP000251431">
    <property type="component" value="Unassembled WGS sequence"/>
</dbReference>
<dbReference type="PROSITE" id="PS51257">
    <property type="entry name" value="PROKAR_LIPOPROTEIN"/>
    <property type="match status" value="1"/>
</dbReference>
<keyword evidence="4" id="KW-0564">Palmitate</keyword>